<dbReference type="SFLD" id="SFLDS00003">
    <property type="entry name" value="Haloacid_Dehalogenase"/>
    <property type="match status" value="1"/>
</dbReference>
<dbReference type="AlphaFoldDB" id="M7SRJ1"/>
<dbReference type="NCBIfam" id="TIGR01494">
    <property type="entry name" value="ATPase_P-type"/>
    <property type="match status" value="2"/>
</dbReference>
<dbReference type="FunFam" id="3.40.1110.10:FF:000114">
    <property type="entry name" value="H /K ATPase alpha subunit, putative"/>
    <property type="match status" value="1"/>
</dbReference>
<dbReference type="GO" id="GO:0030007">
    <property type="term" value="P:intracellular potassium ion homeostasis"/>
    <property type="evidence" value="ECO:0007669"/>
    <property type="project" value="TreeGrafter"/>
</dbReference>
<dbReference type="GO" id="GO:0005886">
    <property type="term" value="C:plasma membrane"/>
    <property type="evidence" value="ECO:0007669"/>
    <property type="project" value="UniProtKB-SubCell"/>
</dbReference>
<dbReference type="Gene3D" id="2.70.150.10">
    <property type="entry name" value="Calcium-transporting ATPase, cytoplasmic transduction domain A"/>
    <property type="match status" value="1"/>
</dbReference>
<dbReference type="Pfam" id="PF00689">
    <property type="entry name" value="Cation_ATPase_C"/>
    <property type="match status" value="1"/>
</dbReference>
<dbReference type="GO" id="GO:1990573">
    <property type="term" value="P:potassium ion import across plasma membrane"/>
    <property type="evidence" value="ECO:0007669"/>
    <property type="project" value="TreeGrafter"/>
</dbReference>
<dbReference type="InterPro" id="IPR006068">
    <property type="entry name" value="ATPase_P-typ_cation-transptr_C"/>
</dbReference>
<dbReference type="SUPFAM" id="SSF56784">
    <property type="entry name" value="HAD-like"/>
    <property type="match status" value="1"/>
</dbReference>
<sequence length="1057" mass="116025">MQKSFNIEESKSKDPAAFEKVDDATTKELTTLDWHAISTHEAVRRLGSSTTEGLSDEQVMRKLKEHGPNAPSPPKSDVFQRYFGYFFKGFGPVLLLGAILVFIAWKPLGDPPAIANMALAIVLVAVFFIQAGFNIYQDWSSSRVMSSIKSMLPEECLVIRNSAQVSLSAAELVPGDIVCVKAGNKLPADVRFLQAASDTKFDRSILTGESVPLAATVDSTDDNYLETRCIGMQGTPCVSGSCVGLVVAIGDKTVFGRIAALTNEPKTKLTSLEKEVIRFVLIIVSIMLTMIAVVLVVWSTYLRKNHPNWISVPNLIVSCVSVAIAFIPEGLPIALTAGLTITANLMRKQKVLCKSLKTVETLGSVSVICSDKTGTLTENRMAVTECTIGNHTLSADEAEAEQEGSSAPEMAGIVTSAVGQVRALSGLCNAAEFDVATMQQPIEKRHIYGDATDQAILRFSERLGPVHDLRQCWQKTYELAFNSKNKYMIRAFSLFRRDCLNDTLSYAEANAFQPGDTLLTIKGAPDVLINRCSHFTTNAGDSHLFDDEMRASFEQVKNQYSSQGKRCILLARRVLRQAEIAIQAGTVQFEDEIQEHAKTDLTLVGLVAIVDPLRPEIRDVVTTLRGAGIRIFMVTGDFALTALAIAQEAGIISSPSALVDNVSALPREPPGSRSMDTGTTTMVVRSIAKHSPALPPLARASSSIVVSGPELPGLNEHQWRALTSYEEIVFARTTPEQKLRIVREFQRDNVVAMTGDGVNDAPSLKAADVGIAMGGNGAASDIAVEAADMVLLDSFESVVAAVQYGRVVFDNLKKVICYLLPAGCFAEFWPVMTNVLFGLPQILSSFLMIIICCFTDCAAATILSYEKPEADVLLRKPRNVKKDRLVNWQLVAQAYGTIGVIETLASFAMAYWYLERNGIPFRVLWFSYGILPDSIDPDYYAEKLNVASSIYFVNLVVMEWFNLLAVRTRRWSIFQQPPIFNKETSNLKLFPAILFALGMAVIWVYIPQIQPVIGSGPVPVEYWFLPFSFGFFILVLDEARKFLVRNSPQGWIAKAAW</sequence>
<dbReference type="SFLD" id="SFLDF00027">
    <property type="entry name" value="p-type_atpase"/>
    <property type="match status" value="1"/>
</dbReference>
<dbReference type="InterPro" id="IPR004014">
    <property type="entry name" value="ATPase_P-typ_cation-transptr_N"/>
</dbReference>
<feature type="transmembrane region" description="Helical" evidence="9">
    <location>
        <begin position="946"/>
        <end position="966"/>
    </location>
</feature>
<dbReference type="OrthoDB" id="158672at2759"/>
<feature type="transmembrane region" description="Helical" evidence="9">
    <location>
        <begin position="276"/>
        <end position="302"/>
    </location>
</feature>
<evidence type="ECO:0000256" key="8">
    <source>
        <dbReference type="ARBA" id="ARBA00023136"/>
    </source>
</evidence>
<dbReference type="GO" id="GO:0005524">
    <property type="term" value="F:ATP binding"/>
    <property type="evidence" value="ECO:0007669"/>
    <property type="project" value="UniProtKB-KW"/>
</dbReference>
<feature type="transmembrane region" description="Helical" evidence="9">
    <location>
        <begin position="843"/>
        <end position="865"/>
    </location>
</feature>
<evidence type="ECO:0000256" key="9">
    <source>
        <dbReference type="SAM" id="Phobius"/>
    </source>
</evidence>
<evidence type="ECO:0000256" key="7">
    <source>
        <dbReference type="ARBA" id="ARBA00022989"/>
    </source>
</evidence>
<evidence type="ECO:0000313" key="12">
    <source>
        <dbReference type="Proteomes" id="UP000012174"/>
    </source>
</evidence>
<dbReference type="GO" id="GO:1902600">
    <property type="term" value="P:proton transmembrane transport"/>
    <property type="evidence" value="ECO:0007669"/>
    <property type="project" value="TreeGrafter"/>
</dbReference>
<feature type="transmembrane region" description="Helical" evidence="9">
    <location>
        <begin position="987"/>
        <end position="1006"/>
    </location>
</feature>
<keyword evidence="5" id="KW-0067">ATP-binding</keyword>
<dbReference type="Pfam" id="PF00122">
    <property type="entry name" value="E1-E2_ATPase"/>
    <property type="match status" value="1"/>
</dbReference>
<evidence type="ECO:0000313" key="11">
    <source>
        <dbReference type="EMBL" id="EMR69089.1"/>
    </source>
</evidence>
<dbReference type="SFLD" id="SFLDG00002">
    <property type="entry name" value="C1.7:_P-type_atpase_like"/>
    <property type="match status" value="1"/>
</dbReference>
<keyword evidence="3 9" id="KW-0812">Transmembrane</keyword>
<dbReference type="InterPro" id="IPR018303">
    <property type="entry name" value="ATPase_P-typ_P_site"/>
</dbReference>
<dbReference type="FunFam" id="1.20.1110.10:FF:000095">
    <property type="entry name" value="Sodium/potassium-transporting ATPase subunit alpha-1"/>
    <property type="match status" value="1"/>
</dbReference>
<dbReference type="GO" id="GO:0016887">
    <property type="term" value="F:ATP hydrolysis activity"/>
    <property type="evidence" value="ECO:0007669"/>
    <property type="project" value="InterPro"/>
</dbReference>
<dbReference type="FunFam" id="3.40.50.1000:FF:000001">
    <property type="entry name" value="Phospholipid-transporting ATPase IC"/>
    <property type="match status" value="1"/>
</dbReference>
<dbReference type="InterPro" id="IPR050510">
    <property type="entry name" value="Cation_transp_ATPase_P-type"/>
</dbReference>
<keyword evidence="6" id="KW-1278">Translocase</keyword>
<dbReference type="InterPro" id="IPR008250">
    <property type="entry name" value="ATPase_P-typ_transduc_dom_A_sf"/>
</dbReference>
<dbReference type="InterPro" id="IPR059000">
    <property type="entry name" value="ATPase_P-type_domA"/>
</dbReference>
<dbReference type="Pfam" id="PF13246">
    <property type="entry name" value="Cation_ATPase"/>
    <property type="match status" value="1"/>
</dbReference>
<dbReference type="SUPFAM" id="SSF81653">
    <property type="entry name" value="Calcium ATPase, transduction domain A"/>
    <property type="match status" value="1"/>
</dbReference>
<comment type="subcellular location">
    <subcellularLocation>
        <location evidence="1">Cell membrane</location>
        <topology evidence="1">Multi-pass membrane protein</topology>
    </subcellularLocation>
</comment>
<dbReference type="Gene3D" id="3.40.50.1000">
    <property type="entry name" value="HAD superfamily/HAD-like"/>
    <property type="match status" value="1"/>
</dbReference>
<dbReference type="eggNOG" id="KOG0203">
    <property type="taxonomic scope" value="Eukaryota"/>
</dbReference>
<feature type="transmembrane region" description="Helical" evidence="9">
    <location>
        <begin position="886"/>
        <end position="914"/>
    </location>
</feature>
<feature type="transmembrane region" description="Helical" evidence="9">
    <location>
        <begin position="85"/>
        <end position="105"/>
    </location>
</feature>
<dbReference type="Gene3D" id="1.20.1110.10">
    <property type="entry name" value="Calcium-transporting ATPase, transmembrane domain"/>
    <property type="match status" value="1"/>
</dbReference>
<evidence type="ECO:0000259" key="10">
    <source>
        <dbReference type="SMART" id="SM00831"/>
    </source>
</evidence>
<dbReference type="STRING" id="1287681.M7SRJ1"/>
<keyword evidence="12" id="KW-1185">Reference proteome</keyword>
<accession>M7SRJ1</accession>
<dbReference type="GO" id="GO:0005391">
    <property type="term" value="F:P-type sodium:potassium-exchanging transporter activity"/>
    <property type="evidence" value="ECO:0007669"/>
    <property type="project" value="TreeGrafter"/>
</dbReference>
<evidence type="ECO:0000256" key="1">
    <source>
        <dbReference type="ARBA" id="ARBA00004651"/>
    </source>
</evidence>
<dbReference type="PRINTS" id="PR00121">
    <property type="entry name" value="NAKATPASE"/>
</dbReference>
<organism evidence="11 12">
    <name type="scientific">Eutypa lata (strain UCR-EL1)</name>
    <name type="common">Grapevine dieback disease fungus</name>
    <name type="synonym">Eutypa armeniacae</name>
    <dbReference type="NCBI Taxonomy" id="1287681"/>
    <lineage>
        <taxon>Eukaryota</taxon>
        <taxon>Fungi</taxon>
        <taxon>Dikarya</taxon>
        <taxon>Ascomycota</taxon>
        <taxon>Pezizomycotina</taxon>
        <taxon>Sordariomycetes</taxon>
        <taxon>Xylariomycetidae</taxon>
        <taxon>Xylariales</taxon>
        <taxon>Diatrypaceae</taxon>
        <taxon>Eutypa</taxon>
    </lineage>
</organism>
<dbReference type="SMART" id="SM00831">
    <property type="entry name" value="Cation_ATPase_N"/>
    <property type="match status" value="1"/>
</dbReference>
<feature type="transmembrane region" description="Helical" evidence="9">
    <location>
        <begin position="815"/>
        <end position="837"/>
    </location>
</feature>
<dbReference type="PROSITE" id="PS00154">
    <property type="entry name" value="ATPASE_E1_E2"/>
    <property type="match status" value="1"/>
</dbReference>
<dbReference type="InterPro" id="IPR001757">
    <property type="entry name" value="P_typ_ATPase"/>
</dbReference>
<dbReference type="PANTHER" id="PTHR43294">
    <property type="entry name" value="SODIUM/POTASSIUM-TRANSPORTING ATPASE SUBUNIT ALPHA"/>
    <property type="match status" value="1"/>
</dbReference>
<dbReference type="InterPro" id="IPR044492">
    <property type="entry name" value="P_typ_ATPase_HD_dom"/>
</dbReference>
<dbReference type="InterPro" id="IPR023299">
    <property type="entry name" value="ATPase_P-typ_cyto_dom_N"/>
</dbReference>
<dbReference type="GO" id="GO:0006883">
    <property type="term" value="P:intracellular sodium ion homeostasis"/>
    <property type="evidence" value="ECO:0007669"/>
    <property type="project" value="TreeGrafter"/>
</dbReference>
<protein>
    <submittedName>
        <fullName evidence="11">Putative h k atpase alpha protein</fullName>
    </submittedName>
</protein>
<keyword evidence="4" id="KW-0547">Nucleotide-binding</keyword>
<dbReference type="HOGENOM" id="CLU_002360_4_1_1"/>
<dbReference type="EMBL" id="KB706134">
    <property type="protein sequence ID" value="EMR69089.1"/>
    <property type="molecule type" value="Genomic_DNA"/>
</dbReference>
<feature type="transmembrane region" description="Helical" evidence="9">
    <location>
        <begin position="1018"/>
        <end position="1036"/>
    </location>
</feature>
<dbReference type="InterPro" id="IPR023214">
    <property type="entry name" value="HAD_sf"/>
</dbReference>
<dbReference type="SUPFAM" id="SSF81665">
    <property type="entry name" value="Calcium ATPase, transmembrane domain M"/>
    <property type="match status" value="1"/>
</dbReference>
<proteinExistence type="predicted"/>
<dbReference type="GO" id="GO:0036376">
    <property type="term" value="P:sodium ion export across plasma membrane"/>
    <property type="evidence" value="ECO:0007669"/>
    <property type="project" value="TreeGrafter"/>
</dbReference>
<dbReference type="Gene3D" id="3.40.1110.10">
    <property type="entry name" value="Calcium-transporting ATPase, cytoplasmic domain N"/>
    <property type="match status" value="1"/>
</dbReference>
<evidence type="ECO:0000256" key="4">
    <source>
        <dbReference type="ARBA" id="ARBA00022741"/>
    </source>
</evidence>
<evidence type="ECO:0000256" key="2">
    <source>
        <dbReference type="ARBA" id="ARBA00022475"/>
    </source>
</evidence>
<keyword evidence="8 9" id="KW-0472">Membrane</keyword>
<evidence type="ECO:0000256" key="5">
    <source>
        <dbReference type="ARBA" id="ARBA00022840"/>
    </source>
</evidence>
<name>M7SRJ1_EUTLA</name>
<keyword evidence="7 9" id="KW-1133">Transmembrane helix</keyword>
<dbReference type="Pfam" id="PF00690">
    <property type="entry name" value="Cation_ATPase_N"/>
    <property type="match status" value="1"/>
</dbReference>
<dbReference type="OMA" id="QQPPIFN"/>
<evidence type="ECO:0000256" key="6">
    <source>
        <dbReference type="ARBA" id="ARBA00022967"/>
    </source>
</evidence>
<reference evidence="12" key="1">
    <citation type="journal article" date="2013" name="Genome Announc.">
        <title>Draft genome sequence of the grapevine dieback fungus Eutypa lata UCR-EL1.</title>
        <authorList>
            <person name="Blanco-Ulate B."/>
            <person name="Rolshausen P.E."/>
            <person name="Cantu D."/>
        </authorList>
    </citation>
    <scope>NUCLEOTIDE SEQUENCE [LARGE SCALE GENOMIC DNA]</scope>
    <source>
        <strain evidence="12">UCR-EL1</strain>
    </source>
</reference>
<gene>
    <name evidence="11" type="ORF">UCREL1_3885</name>
</gene>
<evidence type="ECO:0000256" key="3">
    <source>
        <dbReference type="ARBA" id="ARBA00022692"/>
    </source>
</evidence>
<dbReference type="InterPro" id="IPR036412">
    <property type="entry name" value="HAD-like_sf"/>
</dbReference>
<dbReference type="KEGG" id="ela:UCREL1_3885"/>
<dbReference type="PANTHER" id="PTHR43294:SF21">
    <property type="entry name" value="CATION TRANSPORTING ATPASE"/>
    <property type="match status" value="1"/>
</dbReference>
<feature type="domain" description="Cation-transporting P-type ATPase N-terminal" evidence="10">
    <location>
        <begin position="33"/>
        <end position="106"/>
    </location>
</feature>
<keyword evidence="2" id="KW-1003">Cell membrane</keyword>
<dbReference type="SUPFAM" id="SSF81660">
    <property type="entry name" value="Metal cation-transporting ATPase, ATP-binding domain N"/>
    <property type="match status" value="1"/>
</dbReference>
<dbReference type="Proteomes" id="UP000012174">
    <property type="component" value="Unassembled WGS sequence"/>
</dbReference>
<feature type="transmembrane region" description="Helical" evidence="9">
    <location>
        <begin position="314"/>
        <end position="341"/>
    </location>
</feature>
<dbReference type="InterPro" id="IPR023298">
    <property type="entry name" value="ATPase_P-typ_TM_dom_sf"/>
</dbReference>
<feature type="transmembrane region" description="Helical" evidence="9">
    <location>
        <begin position="117"/>
        <end position="136"/>
    </location>
</feature>
<dbReference type="PRINTS" id="PR00119">
    <property type="entry name" value="CATATPASE"/>
</dbReference>